<protein>
    <submittedName>
        <fullName evidence="2">Uncharacterized protein</fullName>
    </submittedName>
</protein>
<gene>
    <name evidence="2" type="ORF">G6O67_005112</name>
</gene>
<dbReference type="AlphaFoldDB" id="A0A8H4V5K8"/>
<feature type="compositionally biased region" description="Gly residues" evidence="1">
    <location>
        <begin position="221"/>
        <end position="231"/>
    </location>
</feature>
<evidence type="ECO:0000313" key="3">
    <source>
        <dbReference type="Proteomes" id="UP000557566"/>
    </source>
</evidence>
<sequence length="253" mass="27720">MMPTESNVWSRRDSWPPTQVRLSPSMSKASSDPRPLLEDMDDNPLTYFLTPTPDNDMGDMGDDDMVFDAGIEDSSQPREIVRSLSPSSLEGLGMPKARAGSPELDSDGLTTDDDDDEDYVRFSPGSPSRLAPLRNIAIDGLRLRTVSPVQGRTTNGLLSPASYPATRSRGRSSARTQRVTHARSMSARPRPGRLWREPSPDVWSIEEETEEEVTRSQTGFEGNGSGTGGNGTAVRKTAAKPNKRVRFLLPAKE</sequence>
<dbReference type="Proteomes" id="UP000557566">
    <property type="component" value="Unassembled WGS sequence"/>
</dbReference>
<dbReference type="EMBL" id="JAAVMX010000005">
    <property type="protein sequence ID" value="KAF4508773.1"/>
    <property type="molecule type" value="Genomic_DNA"/>
</dbReference>
<name>A0A8H4V5K8_9HYPO</name>
<feature type="region of interest" description="Disordered" evidence="1">
    <location>
        <begin position="1"/>
        <end position="131"/>
    </location>
</feature>
<reference evidence="2 3" key="1">
    <citation type="journal article" date="2020" name="Genome Biol. Evol.">
        <title>A new high-quality draft genome assembly of the Chinese cordyceps Ophiocordyceps sinensis.</title>
        <authorList>
            <person name="Shu R."/>
            <person name="Zhang J."/>
            <person name="Meng Q."/>
            <person name="Zhang H."/>
            <person name="Zhou G."/>
            <person name="Li M."/>
            <person name="Wu P."/>
            <person name="Zhao Y."/>
            <person name="Chen C."/>
            <person name="Qin Q."/>
        </authorList>
    </citation>
    <scope>NUCLEOTIDE SEQUENCE [LARGE SCALE GENOMIC DNA]</scope>
    <source>
        <strain evidence="2 3">IOZ07</strain>
    </source>
</reference>
<evidence type="ECO:0000256" key="1">
    <source>
        <dbReference type="SAM" id="MobiDB-lite"/>
    </source>
</evidence>
<keyword evidence="3" id="KW-1185">Reference proteome</keyword>
<proteinExistence type="predicted"/>
<accession>A0A8H4V5K8</accession>
<feature type="compositionally biased region" description="Low complexity" evidence="1">
    <location>
        <begin position="165"/>
        <end position="177"/>
    </location>
</feature>
<feature type="compositionally biased region" description="Acidic residues" evidence="1">
    <location>
        <begin position="104"/>
        <end position="118"/>
    </location>
</feature>
<organism evidence="2 3">
    <name type="scientific">Ophiocordyceps sinensis</name>
    <dbReference type="NCBI Taxonomy" id="72228"/>
    <lineage>
        <taxon>Eukaryota</taxon>
        <taxon>Fungi</taxon>
        <taxon>Dikarya</taxon>
        <taxon>Ascomycota</taxon>
        <taxon>Pezizomycotina</taxon>
        <taxon>Sordariomycetes</taxon>
        <taxon>Hypocreomycetidae</taxon>
        <taxon>Hypocreales</taxon>
        <taxon>Ophiocordycipitaceae</taxon>
        <taxon>Ophiocordyceps</taxon>
    </lineage>
</organism>
<evidence type="ECO:0000313" key="2">
    <source>
        <dbReference type="EMBL" id="KAF4508773.1"/>
    </source>
</evidence>
<feature type="compositionally biased region" description="Polar residues" evidence="1">
    <location>
        <begin position="16"/>
        <end position="30"/>
    </location>
</feature>
<feature type="region of interest" description="Disordered" evidence="1">
    <location>
        <begin position="151"/>
        <end position="253"/>
    </location>
</feature>
<feature type="compositionally biased region" description="Basic residues" evidence="1">
    <location>
        <begin position="237"/>
        <end position="246"/>
    </location>
</feature>
<dbReference type="OrthoDB" id="3439027at2759"/>
<comment type="caution">
    <text evidence="2">The sequence shown here is derived from an EMBL/GenBank/DDBJ whole genome shotgun (WGS) entry which is preliminary data.</text>
</comment>
<feature type="compositionally biased region" description="Acidic residues" evidence="1">
    <location>
        <begin position="56"/>
        <end position="66"/>
    </location>
</feature>